<reference evidence="2 3" key="1">
    <citation type="submission" date="2014-04" db="EMBL/GenBank/DDBJ databases">
        <title>A new species of microsporidia sheds light on the evolution of extreme parasitism.</title>
        <authorList>
            <person name="Haag K.L."/>
            <person name="James T.Y."/>
            <person name="Larsson R."/>
            <person name="Schaer T.M."/>
            <person name="Refardt D."/>
            <person name="Pombert J.-F."/>
            <person name="Ebert D."/>
        </authorList>
    </citation>
    <scope>NUCLEOTIDE SEQUENCE [LARGE SCALE GENOMIC DNA]</scope>
    <source>
        <strain evidence="2 3">UGP3</strain>
        <tissue evidence="2">Spores</tissue>
    </source>
</reference>
<evidence type="ECO:0000313" key="3">
    <source>
        <dbReference type="Proteomes" id="UP000029725"/>
    </source>
</evidence>
<keyword evidence="1" id="KW-0812">Transmembrane</keyword>
<feature type="transmembrane region" description="Helical" evidence="1">
    <location>
        <begin position="108"/>
        <end position="132"/>
    </location>
</feature>
<name>A0A098VPF0_9MICR</name>
<dbReference type="VEuPathDB" id="MicrosporidiaDB:DI09_4p50"/>
<keyword evidence="3" id="KW-1185">Reference proteome</keyword>
<protein>
    <submittedName>
        <fullName evidence="2">Uncharacterized protein</fullName>
    </submittedName>
</protein>
<keyword evidence="1" id="KW-0472">Membrane</keyword>
<sequence length="212" mass="24338">MVVNAVLYAIIFVTSLHLATSFEFFGQIFIDAIKSVAEKMEAISKWMPELISTPFKLFDAVPEKGIVYNILYSMVYVISTIPFVFRTFATVLISLHFYWLIYNRFLTNLFYLCMLDLAFSIVGLRLILFYIYDPEISSMKNSINTILRRKTQYPGQQNATHSDNRSGNPKIGLQLNRVNPGYDPAAQTGHSILSAVLLEFLNIMMTKKYENK</sequence>
<feature type="transmembrane region" description="Helical" evidence="1">
    <location>
        <begin position="83"/>
        <end position="102"/>
    </location>
</feature>
<dbReference type="Proteomes" id="UP000029725">
    <property type="component" value="Unassembled WGS sequence"/>
</dbReference>
<dbReference type="HOGENOM" id="CLU_1299991_0_0_1"/>
<proteinExistence type="predicted"/>
<organism evidence="2 3">
    <name type="scientific">Mitosporidium daphniae</name>
    <dbReference type="NCBI Taxonomy" id="1485682"/>
    <lineage>
        <taxon>Eukaryota</taxon>
        <taxon>Fungi</taxon>
        <taxon>Fungi incertae sedis</taxon>
        <taxon>Microsporidia</taxon>
        <taxon>Mitosporidium</taxon>
    </lineage>
</organism>
<feature type="transmembrane region" description="Helical" evidence="1">
    <location>
        <begin position="6"/>
        <end position="30"/>
    </location>
</feature>
<dbReference type="RefSeq" id="XP_013237402.1">
    <property type="nucleotide sequence ID" value="XM_013381948.1"/>
</dbReference>
<evidence type="ECO:0000256" key="1">
    <source>
        <dbReference type="SAM" id="Phobius"/>
    </source>
</evidence>
<evidence type="ECO:0000313" key="2">
    <source>
        <dbReference type="EMBL" id="KGG50922.1"/>
    </source>
</evidence>
<accession>A0A098VPF0</accession>
<dbReference type="GeneID" id="25260187"/>
<gene>
    <name evidence="2" type="ORF">DI09_4p50</name>
</gene>
<dbReference type="EMBL" id="JMKJ01000444">
    <property type="protein sequence ID" value="KGG50922.1"/>
    <property type="molecule type" value="Genomic_DNA"/>
</dbReference>
<keyword evidence="1" id="KW-1133">Transmembrane helix</keyword>
<dbReference type="AlphaFoldDB" id="A0A098VPF0"/>
<comment type="caution">
    <text evidence="2">The sequence shown here is derived from an EMBL/GenBank/DDBJ whole genome shotgun (WGS) entry which is preliminary data.</text>
</comment>